<proteinExistence type="predicted"/>
<name>A0A428ZB15_KIBAR</name>
<dbReference type="RefSeq" id="WP_125727048.1">
    <property type="nucleotide sequence ID" value="NZ_QHKI01000013.1"/>
</dbReference>
<evidence type="ECO:0000313" key="3">
    <source>
        <dbReference type="EMBL" id="RSM85254.1"/>
    </source>
</evidence>
<accession>A0A428ZB15</accession>
<evidence type="ECO:0000256" key="1">
    <source>
        <dbReference type="SAM" id="MobiDB-lite"/>
    </source>
</evidence>
<dbReference type="OrthoDB" id="485007at2"/>
<dbReference type="EMBL" id="QHKI01000013">
    <property type="protein sequence ID" value="RSM85254.1"/>
    <property type="molecule type" value="Genomic_DNA"/>
</dbReference>
<evidence type="ECO:0000313" key="4">
    <source>
        <dbReference type="Proteomes" id="UP000287547"/>
    </source>
</evidence>
<gene>
    <name evidence="3" type="ORF">DMH04_18365</name>
</gene>
<dbReference type="InterPro" id="IPR025326">
    <property type="entry name" value="DUF4232"/>
</dbReference>
<sequence length="179" mass="18647">MLKHASCAALLAVVGCGQPPSSGQEPTPTPTSTPAPAVSRCTAGDLSGEVRIDDAATGDRYATLIVTNQSGESCVLNGTGDLQLIGSDQKDLPTDVRDVLKPEARPITVRPGEDAGLKLHWVVVPVGNEPVTEPCQPTPVSVAVTPPDGTRTFSVPWAYGPVCWHGRIQASAYMPLEPA</sequence>
<organism evidence="3 4">
    <name type="scientific">Kibdelosporangium aridum</name>
    <dbReference type="NCBI Taxonomy" id="2030"/>
    <lineage>
        <taxon>Bacteria</taxon>
        <taxon>Bacillati</taxon>
        <taxon>Actinomycetota</taxon>
        <taxon>Actinomycetes</taxon>
        <taxon>Pseudonocardiales</taxon>
        <taxon>Pseudonocardiaceae</taxon>
        <taxon>Kibdelosporangium</taxon>
    </lineage>
</organism>
<dbReference type="Pfam" id="PF14016">
    <property type="entry name" value="DUF4232"/>
    <property type="match status" value="1"/>
</dbReference>
<dbReference type="AlphaFoldDB" id="A0A428ZB15"/>
<evidence type="ECO:0000259" key="2">
    <source>
        <dbReference type="Pfam" id="PF14016"/>
    </source>
</evidence>
<dbReference type="PROSITE" id="PS51257">
    <property type="entry name" value="PROKAR_LIPOPROTEIN"/>
    <property type="match status" value="1"/>
</dbReference>
<dbReference type="Proteomes" id="UP000287547">
    <property type="component" value="Unassembled WGS sequence"/>
</dbReference>
<reference evidence="3 4" key="1">
    <citation type="submission" date="2018-05" db="EMBL/GenBank/DDBJ databases">
        <title>Evolution of GPA BGCs.</title>
        <authorList>
            <person name="Waglechner N."/>
            <person name="Wright G.D."/>
        </authorList>
    </citation>
    <scope>NUCLEOTIDE SEQUENCE [LARGE SCALE GENOMIC DNA]</scope>
    <source>
        <strain evidence="3 4">A82846</strain>
    </source>
</reference>
<feature type="domain" description="DUF4232" evidence="2">
    <location>
        <begin position="41"/>
        <end position="169"/>
    </location>
</feature>
<feature type="region of interest" description="Disordered" evidence="1">
    <location>
        <begin position="18"/>
        <end position="40"/>
    </location>
</feature>
<comment type="caution">
    <text evidence="3">The sequence shown here is derived from an EMBL/GenBank/DDBJ whole genome shotgun (WGS) entry which is preliminary data.</text>
</comment>
<protein>
    <submittedName>
        <fullName evidence="3">Peptidase C14, caspase catalytic subunit P20</fullName>
    </submittedName>
</protein>